<keyword evidence="3 13" id="KW-0645">Protease</keyword>
<dbReference type="GO" id="GO:0004222">
    <property type="term" value="F:metalloendopeptidase activity"/>
    <property type="evidence" value="ECO:0007669"/>
    <property type="project" value="InterPro"/>
</dbReference>
<evidence type="ECO:0000256" key="1">
    <source>
        <dbReference type="ARBA" id="ARBA00001947"/>
    </source>
</evidence>
<evidence type="ECO:0000256" key="11">
    <source>
        <dbReference type="SAM" id="Phobius"/>
    </source>
</evidence>
<gene>
    <name evidence="13" type="ORF">SAMN05421819_2138</name>
</gene>
<protein>
    <submittedName>
        <fullName evidence="13">Zn-dependent protease with chaperone function</fullName>
    </submittedName>
</protein>
<feature type="transmembrane region" description="Helical" evidence="11">
    <location>
        <begin position="7"/>
        <end position="27"/>
    </location>
</feature>
<feature type="transmembrane region" description="Helical" evidence="11">
    <location>
        <begin position="174"/>
        <end position="191"/>
    </location>
</feature>
<keyword evidence="2" id="KW-1003">Cell membrane</keyword>
<feature type="domain" description="Peptidase M48" evidence="12">
    <location>
        <begin position="74"/>
        <end position="315"/>
    </location>
</feature>
<feature type="transmembrane region" description="Helical" evidence="11">
    <location>
        <begin position="143"/>
        <end position="162"/>
    </location>
</feature>
<accession>A0A1H5Y5U8</accession>
<name>A0A1H5Y5U8_9BACT</name>
<evidence type="ECO:0000259" key="12">
    <source>
        <dbReference type="Pfam" id="PF01435"/>
    </source>
</evidence>
<dbReference type="EMBL" id="FNVA01000003">
    <property type="protein sequence ID" value="SEG19351.1"/>
    <property type="molecule type" value="Genomic_DNA"/>
</dbReference>
<sequence length="557" mass="61421">MGFLGRTLAVLLVLYGLVFVVADLALLHADAPLWVGFAFAVAFIGLQYVAAPWLIERVFSIDFSADAMPAAQREFIESLCKQRGIPVPRMGVIYSGTPNAFAFGRLRRDARIVVTEGLLKICSEEEANAVLAHELGHIAHYDFAVMTLGALAPLLLYQVYVWTRSVSNLRIVSYAAYVSYWVGQFLVMFLSRTREYGADHFSAEVTRTPSALSSALMKIAYGMVKERSEALEAKADKGASKDTKKDAERSLQLGTQLGLMGISAASGGEALMLATNADEAARVMRWDLVNPWAKVYELNSTHPLTALRLKALNKEAVKLGQEPAYPLPEDARKVNWVGFPIEFVVWALPYALGFLLLSYAWVGRKLPLDLPEKTLPLMVIALGATWAVRIAYRYHGSFKAAKVQDLLEDVTVSQMRPRAVQIEGEVIGNGVPGAFWSPDLVLQDDSGMMYLLYRSSVPLGRLFFAMTSVNRLIGNRVTVQGWYRRGLKPYVEMARVEAKVVKNSGSGMITLFGKREDGSEAPVEYETLVERSYSRWIQTAAAGACVAGGVIWLLNVV</sequence>
<proteinExistence type="predicted"/>
<dbReference type="InterPro" id="IPR050083">
    <property type="entry name" value="HtpX_protease"/>
</dbReference>
<evidence type="ECO:0000256" key="4">
    <source>
        <dbReference type="ARBA" id="ARBA00022692"/>
    </source>
</evidence>
<keyword evidence="7" id="KW-0862">Zinc</keyword>
<feature type="transmembrane region" description="Helical" evidence="11">
    <location>
        <begin position="343"/>
        <end position="362"/>
    </location>
</feature>
<dbReference type="GO" id="GO:0046872">
    <property type="term" value="F:metal ion binding"/>
    <property type="evidence" value="ECO:0007669"/>
    <property type="project" value="UniProtKB-KW"/>
</dbReference>
<keyword evidence="10 11" id="KW-0472">Membrane</keyword>
<feature type="transmembrane region" description="Helical" evidence="11">
    <location>
        <begin position="374"/>
        <end position="392"/>
    </location>
</feature>
<dbReference type="GO" id="GO:0006508">
    <property type="term" value="P:proteolysis"/>
    <property type="evidence" value="ECO:0007669"/>
    <property type="project" value="UniProtKB-KW"/>
</dbReference>
<dbReference type="RefSeq" id="WP_103933027.1">
    <property type="nucleotide sequence ID" value="NZ_FNVA01000003.1"/>
</dbReference>
<evidence type="ECO:0000313" key="14">
    <source>
        <dbReference type="Proteomes" id="UP000236728"/>
    </source>
</evidence>
<feature type="transmembrane region" description="Helical" evidence="11">
    <location>
        <begin position="33"/>
        <end position="55"/>
    </location>
</feature>
<evidence type="ECO:0000256" key="5">
    <source>
        <dbReference type="ARBA" id="ARBA00022723"/>
    </source>
</evidence>
<evidence type="ECO:0000256" key="8">
    <source>
        <dbReference type="ARBA" id="ARBA00022989"/>
    </source>
</evidence>
<dbReference type="AlphaFoldDB" id="A0A1H5Y5U8"/>
<evidence type="ECO:0000256" key="9">
    <source>
        <dbReference type="ARBA" id="ARBA00023049"/>
    </source>
</evidence>
<keyword evidence="9" id="KW-0482">Metalloprotease</keyword>
<dbReference type="Pfam" id="PF01435">
    <property type="entry name" value="Peptidase_M48"/>
    <property type="match status" value="1"/>
</dbReference>
<evidence type="ECO:0000256" key="2">
    <source>
        <dbReference type="ARBA" id="ARBA00022475"/>
    </source>
</evidence>
<dbReference type="OrthoDB" id="15218at2"/>
<dbReference type="Proteomes" id="UP000236728">
    <property type="component" value="Unassembled WGS sequence"/>
</dbReference>
<evidence type="ECO:0000256" key="6">
    <source>
        <dbReference type="ARBA" id="ARBA00022801"/>
    </source>
</evidence>
<reference evidence="13 14" key="1">
    <citation type="submission" date="2016-10" db="EMBL/GenBank/DDBJ databases">
        <authorList>
            <person name="de Groot N.N."/>
        </authorList>
    </citation>
    <scope>NUCLEOTIDE SEQUENCE [LARGE SCALE GENOMIC DNA]</scope>
    <source>
        <strain evidence="13 14">DSM 22489</strain>
    </source>
</reference>
<dbReference type="PANTHER" id="PTHR43221">
    <property type="entry name" value="PROTEASE HTPX"/>
    <property type="match status" value="1"/>
</dbReference>
<organism evidence="13 14">
    <name type="scientific">Bryocella elongata</name>
    <dbReference type="NCBI Taxonomy" id="863522"/>
    <lineage>
        <taxon>Bacteria</taxon>
        <taxon>Pseudomonadati</taxon>
        <taxon>Acidobacteriota</taxon>
        <taxon>Terriglobia</taxon>
        <taxon>Terriglobales</taxon>
        <taxon>Acidobacteriaceae</taxon>
        <taxon>Bryocella</taxon>
    </lineage>
</organism>
<keyword evidence="4 11" id="KW-0812">Transmembrane</keyword>
<comment type="cofactor">
    <cofactor evidence="1">
        <name>Zn(2+)</name>
        <dbReference type="ChEBI" id="CHEBI:29105"/>
    </cofactor>
</comment>
<evidence type="ECO:0000313" key="13">
    <source>
        <dbReference type="EMBL" id="SEG19351.1"/>
    </source>
</evidence>
<keyword evidence="6" id="KW-0378">Hydrolase</keyword>
<evidence type="ECO:0000256" key="7">
    <source>
        <dbReference type="ARBA" id="ARBA00022833"/>
    </source>
</evidence>
<evidence type="ECO:0000256" key="10">
    <source>
        <dbReference type="ARBA" id="ARBA00023136"/>
    </source>
</evidence>
<dbReference type="Gene3D" id="3.30.2010.10">
    <property type="entry name" value="Metalloproteases ('zincins'), catalytic domain"/>
    <property type="match status" value="1"/>
</dbReference>
<keyword evidence="8 11" id="KW-1133">Transmembrane helix</keyword>
<evidence type="ECO:0000256" key="3">
    <source>
        <dbReference type="ARBA" id="ARBA00022670"/>
    </source>
</evidence>
<keyword evidence="5" id="KW-0479">Metal-binding</keyword>
<dbReference type="InterPro" id="IPR001915">
    <property type="entry name" value="Peptidase_M48"/>
</dbReference>
<dbReference type="PANTHER" id="PTHR43221:SF2">
    <property type="entry name" value="PROTEASE HTPX HOMOLOG"/>
    <property type="match status" value="1"/>
</dbReference>
<keyword evidence="14" id="KW-1185">Reference proteome</keyword>